<evidence type="ECO:0000313" key="15">
    <source>
        <dbReference type="Proteomes" id="UP001327560"/>
    </source>
</evidence>
<keyword evidence="8" id="KW-0233">DNA recombination</keyword>
<evidence type="ECO:0000256" key="3">
    <source>
        <dbReference type="ARBA" id="ARBA00022722"/>
    </source>
</evidence>
<evidence type="ECO:0000313" key="14">
    <source>
        <dbReference type="EMBL" id="WOK91897.1"/>
    </source>
</evidence>
<reference evidence="14 15" key="1">
    <citation type="submission" date="2023-10" db="EMBL/GenBank/DDBJ databases">
        <title>Chromosome-scale genome assembly provides insights into flower coloration mechanisms of Canna indica.</title>
        <authorList>
            <person name="Li C."/>
        </authorList>
    </citation>
    <scope>NUCLEOTIDE SEQUENCE [LARGE SCALE GENOMIC DNA]</scope>
    <source>
        <tissue evidence="14">Flower</tissue>
    </source>
</reference>
<evidence type="ECO:0000256" key="9">
    <source>
        <dbReference type="ARBA" id="ARBA00023204"/>
    </source>
</evidence>
<evidence type="ECO:0000259" key="13">
    <source>
        <dbReference type="Pfam" id="PF07522"/>
    </source>
</evidence>
<evidence type="ECO:0000256" key="8">
    <source>
        <dbReference type="ARBA" id="ARBA00023172"/>
    </source>
</evidence>
<evidence type="ECO:0000256" key="11">
    <source>
        <dbReference type="ARBA" id="ARBA00039759"/>
    </source>
</evidence>
<dbReference type="Pfam" id="PF07522">
    <property type="entry name" value="DRMBL"/>
    <property type="match status" value="1"/>
</dbReference>
<dbReference type="Gene3D" id="3.40.50.12650">
    <property type="match status" value="1"/>
</dbReference>
<evidence type="ECO:0000256" key="5">
    <source>
        <dbReference type="ARBA" id="ARBA00022763"/>
    </source>
</evidence>
<feature type="domain" description="DNA repair metallo-beta-lactamase" evidence="13">
    <location>
        <begin position="221"/>
        <end position="339"/>
    </location>
</feature>
<dbReference type="Gene3D" id="3.60.15.10">
    <property type="entry name" value="Ribonuclease Z/Hydroxyacylglutathione hydrolase-like"/>
    <property type="match status" value="1"/>
</dbReference>
<dbReference type="GO" id="GO:0036297">
    <property type="term" value="P:interstrand cross-link repair"/>
    <property type="evidence" value="ECO:0007669"/>
    <property type="project" value="TreeGrafter"/>
</dbReference>
<protein>
    <recommendedName>
        <fullName evidence="11">Protein artemis</fullName>
    </recommendedName>
    <alternativeName>
        <fullName evidence="12">DNA cross-link repair 1C protein</fullName>
    </alternativeName>
</protein>
<keyword evidence="7 14" id="KW-0269">Exonuclease</keyword>
<dbReference type="PANTHER" id="PTHR23240:SF8">
    <property type="entry name" value="PROTEIN ARTEMIS"/>
    <property type="match status" value="1"/>
</dbReference>
<comment type="similarity">
    <text evidence="2">Belongs to the DNA repair metallo-beta-lactamase (DRMBL) family.</text>
</comment>
<sequence>MEKGLVSVDQWTVEGQAYFLTHLHADHTRGLSAAWRRGPLFCSPISARLFPAKFPGFDLSLLRVLEVGATRALDLVSPTTGSRVQILVTPIDAHHCPGAVMYLFHGAFGLVLYTGDFRWESSSKRAELAKKMLLDALQGNTVDVLYMDNTYCHPSLSFPPRHVAAQQVIDIITMHPDHEIIIGIDNLGKEDLLVHISKALCTKVWVWPERLQTMHLLGYDNIFTTNTSVTRVRAVPRYSLTFETLDALNTMHPTIGILPSGLPWALDLSKKKGFLCTLSEKNHSYEGSVNQLHKNQMHLTRKLKQNAYSVPYSEHSCFSEIEEFVKLVQPSILSRIVPSTFCYINPRYYFSRYCIDIHPSDEPSSSKSDKAEDVDTNEKNGTLQRCKSFIKVKARELRKAKYARGKLGIRSRTYALLKTKRGAKIMDTDEMVLNSSL</sequence>
<keyword evidence="4" id="KW-0255">Endonuclease</keyword>
<evidence type="ECO:0000256" key="12">
    <source>
        <dbReference type="ARBA" id="ARBA00042677"/>
    </source>
</evidence>
<organism evidence="14 15">
    <name type="scientific">Canna indica</name>
    <name type="common">Indian-shot</name>
    <dbReference type="NCBI Taxonomy" id="4628"/>
    <lineage>
        <taxon>Eukaryota</taxon>
        <taxon>Viridiplantae</taxon>
        <taxon>Streptophyta</taxon>
        <taxon>Embryophyta</taxon>
        <taxon>Tracheophyta</taxon>
        <taxon>Spermatophyta</taxon>
        <taxon>Magnoliopsida</taxon>
        <taxon>Liliopsida</taxon>
        <taxon>Zingiberales</taxon>
        <taxon>Cannaceae</taxon>
        <taxon>Canna</taxon>
    </lineage>
</organism>
<dbReference type="GO" id="GO:0004519">
    <property type="term" value="F:endonuclease activity"/>
    <property type="evidence" value="ECO:0007669"/>
    <property type="project" value="UniProtKB-KW"/>
</dbReference>
<proteinExistence type="inferred from homology"/>
<evidence type="ECO:0000256" key="4">
    <source>
        <dbReference type="ARBA" id="ARBA00022759"/>
    </source>
</evidence>
<keyword evidence="5" id="KW-0227">DNA damage</keyword>
<evidence type="ECO:0000256" key="6">
    <source>
        <dbReference type="ARBA" id="ARBA00022801"/>
    </source>
</evidence>
<evidence type="ECO:0000256" key="7">
    <source>
        <dbReference type="ARBA" id="ARBA00022839"/>
    </source>
</evidence>
<dbReference type="SUPFAM" id="SSF56281">
    <property type="entry name" value="Metallo-hydrolase/oxidoreductase"/>
    <property type="match status" value="1"/>
</dbReference>
<dbReference type="GO" id="GO:0003684">
    <property type="term" value="F:damaged DNA binding"/>
    <property type="evidence" value="ECO:0007669"/>
    <property type="project" value="TreeGrafter"/>
</dbReference>
<dbReference type="GO" id="GO:0006310">
    <property type="term" value="P:DNA recombination"/>
    <property type="evidence" value="ECO:0007669"/>
    <property type="project" value="UniProtKB-KW"/>
</dbReference>
<evidence type="ECO:0000256" key="1">
    <source>
        <dbReference type="ARBA" id="ARBA00004123"/>
    </source>
</evidence>
<dbReference type="GO" id="GO:0006303">
    <property type="term" value="P:double-strand break repair via nonhomologous end joining"/>
    <property type="evidence" value="ECO:0007669"/>
    <property type="project" value="TreeGrafter"/>
</dbReference>
<keyword evidence="9" id="KW-0234">DNA repair</keyword>
<dbReference type="GO" id="GO:0005634">
    <property type="term" value="C:nucleus"/>
    <property type="evidence" value="ECO:0007669"/>
    <property type="project" value="UniProtKB-SubCell"/>
</dbReference>
<dbReference type="Proteomes" id="UP001327560">
    <property type="component" value="Chromosome 1"/>
</dbReference>
<keyword evidence="15" id="KW-1185">Reference proteome</keyword>
<dbReference type="PANTHER" id="PTHR23240">
    <property type="entry name" value="DNA CROSS-LINK REPAIR PROTEIN PSO2/SNM1-RELATED"/>
    <property type="match status" value="1"/>
</dbReference>
<dbReference type="InterPro" id="IPR036866">
    <property type="entry name" value="RibonucZ/Hydroxyglut_hydro"/>
</dbReference>
<gene>
    <name evidence="14" type="ORF">Cni_G00588</name>
</gene>
<evidence type="ECO:0000256" key="2">
    <source>
        <dbReference type="ARBA" id="ARBA00010304"/>
    </source>
</evidence>
<dbReference type="AlphaFoldDB" id="A0AAQ3Q0N4"/>
<keyword evidence="3" id="KW-0540">Nuclease</keyword>
<accession>A0AAQ3Q0N4</accession>
<name>A0AAQ3Q0N4_9LILI</name>
<dbReference type="EMBL" id="CP136890">
    <property type="protein sequence ID" value="WOK91897.1"/>
    <property type="molecule type" value="Genomic_DNA"/>
</dbReference>
<dbReference type="GO" id="GO:0035312">
    <property type="term" value="F:5'-3' DNA exonuclease activity"/>
    <property type="evidence" value="ECO:0007669"/>
    <property type="project" value="TreeGrafter"/>
</dbReference>
<comment type="subcellular location">
    <subcellularLocation>
        <location evidence="1">Nucleus</location>
    </subcellularLocation>
</comment>
<keyword evidence="6" id="KW-0378">Hydrolase</keyword>
<keyword evidence="10" id="KW-0539">Nucleus</keyword>
<evidence type="ECO:0000256" key="10">
    <source>
        <dbReference type="ARBA" id="ARBA00023242"/>
    </source>
</evidence>
<dbReference type="InterPro" id="IPR011084">
    <property type="entry name" value="DRMBL"/>
</dbReference>